<organism evidence="5 6">
    <name type="scientific">Pristionchus pacificus</name>
    <name type="common">Parasitic nematode worm</name>
    <dbReference type="NCBI Taxonomy" id="54126"/>
    <lineage>
        <taxon>Eukaryota</taxon>
        <taxon>Metazoa</taxon>
        <taxon>Ecdysozoa</taxon>
        <taxon>Nematoda</taxon>
        <taxon>Chromadorea</taxon>
        <taxon>Rhabditida</taxon>
        <taxon>Rhabditina</taxon>
        <taxon>Diplogasteromorpha</taxon>
        <taxon>Diplogasteroidea</taxon>
        <taxon>Neodiplogasteridae</taxon>
        <taxon>Pristionchus</taxon>
    </lineage>
</organism>
<keyword evidence="6" id="KW-1185">Reference proteome</keyword>
<reference evidence="6" key="1">
    <citation type="journal article" date="2008" name="Nat. Genet.">
        <title>The Pristionchus pacificus genome provides a unique perspective on nematode lifestyle and parasitism.</title>
        <authorList>
            <person name="Dieterich C."/>
            <person name="Clifton S.W."/>
            <person name="Schuster L.N."/>
            <person name="Chinwalla A."/>
            <person name="Delehaunty K."/>
            <person name="Dinkelacker I."/>
            <person name="Fulton L."/>
            <person name="Fulton R."/>
            <person name="Godfrey J."/>
            <person name="Minx P."/>
            <person name="Mitreva M."/>
            <person name="Roeseler W."/>
            <person name="Tian H."/>
            <person name="Witte H."/>
            <person name="Yang S.P."/>
            <person name="Wilson R.K."/>
            <person name="Sommer R.J."/>
        </authorList>
    </citation>
    <scope>NUCLEOTIDE SEQUENCE [LARGE SCALE GENOMIC DNA]</scope>
    <source>
        <strain evidence="6">PS312</strain>
    </source>
</reference>
<evidence type="ECO:0000313" key="6">
    <source>
        <dbReference type="Proteomes" id="UP000005239"/>
    </source>
</evidence>
<dbReference type="GO" id="GO:0007186">
    <property type="term" value="P:G protein-coupled receptor signaling pathway"/>
    <property type="evidence" value="ECO:0000318"/>
    <property type="project" value="GO_Central"/>
</dbReference>
<keyword evidence="2" id="KW-0812">Transmembrane</keyword>
<sequence>MNQTCHFISYDSESNDNGLSSVTRLIFSIYRQFYVYFVLAFGPINIIANLLSMFILTRKELRGSYSYLFFFMTFDHTIVVISLVLTVIRSTFASTCDPNNNTFFLAVFSIVAQNSMDILRAHASWLAVVIACLRFFAIRRRGFIEPSFRKILLWCSFSLLVLLTASTPVFLSTSIQWIPLSKVCRWRNITEDVLVATVREAEWVYYDDCLVLRITYFIAGTLHNGIPCILLFILSILLLRQLRVIRKEFMSNSKVGNDKSSADDRVTKMMTVILVTTILSEMPQSVLNILVAFLPNGFRANIVDRLGNILMTIMLITSACNLFVYLSMSRKFKEVAKRYFFRAVPFGRIGKFSTILSARSSFRT</sequence>
<dbReference type="Pfam" id="PF10324">
    <property type="entry name" value="7TM_GPCR_Srw"/>
    <property type="match status" value="1"/>
</dbReference>
<evidence type="ECO:0000256" key="3">
    <source>
        <dbReference type="ARBA" id="ARBA00022989"/>
    </source>
</evidence>
<gene>
    <name evidence="5" type="primary">WBGene00109092</name>
</gene>
<accession>A0A2A6CGW6</accession>
<accession>A0A8R1YFL3</accession>
<reference evidence="5" key="2">
    <citation type="submission" date="2022-06" db="UniProtKB">
        <authorList>
            <consortium name="EnsemblMetazoa"/>
        </authorList>
    </citation>
    <scope>IDENTIFICATION</scope>
    <source>
        <strain evidence="5">PS312</strain>
    </source>
</reference>
<dbReference type="InterPro" id="IPR019427">
    <property type="entry name" value="7TM_GPCR_serpentine_rcpt_Srw"/>
</dbReference>
<dbReference type="InterPro" id="IPR053219">
    <property type="entry name" value="GPCR_Dmsr-1"/>
</dbReference>
<dbReference type="Gene3D" id="1.20.1070.10">
    <property type="entry name" value="Rhodopsin 7-helix transmembrane proteins"/>
    <property type="match status" value="1"/>
</dbReference>
<keyword evidence="4" id="KW-0472">Membrane</keyword>
<dbReference type="SUPFAM" id="SSF81321">
    <property type="entry name" value="Family A G protein-coupled receptor-like"/>
    <property type="match status" value="1"/>
</dbReference>
<comment type="subcellular location">
    <subcellularLocation>
        <location evidence="1">Membrane</location>
    </subcellularLocation>
</comment>
<dbReference type="InterPro" id="IPR017452">
    <property type="entry name" value="GPCR_Rhodpsn_7TM"/>
</dbReference>
<dbReference type="AlphaFoldDB" id="A0A2A6CGW6"/>
<dbReference type="GO" id="GO:0008528">
    <property type="term" value="F:G protein-coupled peptide receptor activity"/>
    <property type="evidence" value="ECO:0000318"/>
    <property type="project" value="GO_Central"/>
</dbReference>
<evidence type="ECO:0000313" key="5">
    <source>
        <dbReference type="EnsemblMetazoa" id="PPA19538.1"/>
    </source>
</evidence>
<evidence type="ECO:0000256" key="2">
    <source>
        <dbReference type="ARBA" id="ARBA00022692"/>
    </source>
</evidence>
<evidence type="ECO:0000256" key="1">
    <source>
        <dbReference type="ARBA" id="ARBA00004370"/>
    </source>
</evidence>
<dbReference type="PROSITE" id="PS50262">
    <property type="entry name" value="G_PROTEIN_RECEP_F1_2"/>
    <property type="match status" value="1"/>
</dbReference>
<dbReference type="EnsemblMetazoa" id="PPA19538.1">
    <property type="protein sequence ID" value="PPA19538.1"/>
    <property type="gene ID" value="WBGene00109092"/>
</dbReference>
<dbReference type="PANTHER" id="PTHR46273">
    <property type="entry name" value="MYOSUPPRESSIN RECEPTOR 1, ISOFORM B-RELATED"/>
    <property type="match status" value="1"/>
</dbReference>
<dbReference type="PANTHER" id="PTHR46273:SF14">
    <property type="entry name" value="G-PROTEIN COUPLED RECEPTOR DMSR-1"/>
    <property type="match status" value="1"/>
</dbReference>
<proteinExistence type="predicted"/>
<name>A0A2A6CGW6_PRIPA</name>
<evidence type="ECO:0000256" key="4">
    <source>
        <dbReference type="ARBA" id="ARBA00023136"/>
    </source>
</evidence>
<dbReference type="GO" id="GO:0005886">
    <property type="term" value="C:plasma membrane"/>
    <property type="evidence" value="ECO:0000318"/>
    <property type="project" value="GO_Central"/>
</dbReference>
<keyword evidence="3" id="KW-1133">Transmembrane helix</keyword>
<protein>
    <submittedName>
        <fullName evidence="5">G_PROTEIN_RECEP_F1_2 domain-containing protein</fullName>
    </submittedName>
</protein>
<dbReference type="Proteomes" id="UP000005239">
    <property type="component" value="Unassembled WGS sequence"/>
</dbReference>